<gene>
    <name evidence="1" type="ORF">BDR25DRAFT_358331</name>
</gene>
<dbReference type="Proteomes" id="UP000799755">
    <property type="component" value="Unassembled WGS sequence"/>
</dbReference>
<organism evidence="1 2">
    <name type="scientific">Lindgomyces ingoldianus</name>
    <dbReference type="NCBI Taxonomy" id="673940"/>
    <lineage>
        <taxon>Eukaryota</taxon>
        <taxon>Fungi</taxon>
        <taxon>Dikarya</taxon>
        <taxon>Ascomycota</taxon>
        <taxon>Pezizomycotina</taxon>
        <taxon>Dothideomycetes</taxon>
        <taxon>Pleosporomycetidae</taxon>
        <taxon>Pleosporales</taxon>
        <taxon>Lindgomycetaceae</taxon>
        <taxon>Lindgomyces</taxon>
    </lineage>
</organism>
<keyword evidence="2" id="KW-1185">Reference proteome</keyword>
<protein>
    <submittedName>
        <fullName evidence="1">Uncharacterized protein</fullName>
    </submittedName>
</protein>
<name>A0ACB6QKV2_9PLEO</name>
<evidence type="ECO:0000313" key="2">
    <source>
        <dbReference type="Proteomes" id="UP000799755"/>
    </source>
</evidence>
<reference evidence="1" key="1">
    <citation type="journal article" date="2020" name="Stud. Mycol.">
        <title>101 Dothideomycetes genomes: a test case for predicting lifestyles and emergence of pathogens.</title>
        <authorList>
            <person name="Haridas S."/>
            <person name="Albert R."/>
            <person name="Binder M."/>
            <person name="Bloem J."/>
            <person name="Labutti K."/>
            <person name="Salamov A."/>
            <person name="Andreopoulos B."/>
            <person name="Baker S."/>
            <person name="Barry K."/>
            <person name="Bills G."/>
            <person name="Bluhm B."/>
            <person name="Cannon C."/>
            <person name="Castanera R."/>
            <person name="Culley D."/>
            <person name="Daum C."/>
            <person name="Ezra D."/>
            <person name="Gonzalez J."/>
            <person name="Henrissat B."/>
            <person name="Kuo A."/>
            <person name="Liang C."/>
            <person name="Lipzen A."/>
            <person name="Lutzoni F."/>
            <person name="Magnuson J."/>
            <person name="Mondo S."/>
            <person name="Nolan M."/>
            <person name="Ohm R."/>
            <person name="Pangilinan J."/>
            <person name="Park H.-J."/>
            <person name="Ramirez L."/>
            <person name="Alfaro M."/>
            <person name="Sun H."/>
            <person name="Tritt A."/>
            <person name="Yoshinaga Y."/>
            <person name="Zwiers L.-H."/>
            <person name="Turgeon B."/>
            <person name="Goodwin S."/>
            <person name="Spatafora J."/>
            <person name="Crous P."/>
            <person name="Grigoriev I."/>
        </authorList>
    </citation>
    <scope>NUCLEOTIDE SEQUENCE</scope>
    <source>
        <strain evidence="1">ATCC 200398</strain>
    </source>
</reference>
<sequence>MSGLPHAIPICDYPTLDRVPEGLSFSPKVGDFFIHPNQNTATIQIPVGSHFFSLMRSVGTLAQYVVYTHKILLAIFISSERYSEIASSISPLSSSVIRATTSASIFPVEIENRGGNPVLSSCFNVAEVGGEEQLGWRLRLIFSASQEGTGLQYRTDTDSTPAQILPQSLLIDQLSFKLENSLECGIFAPGNVPLYFLASEGGPGLVLAWVLGVTGAIPTEHSSSPFTAALKAPIGIVHHHASYVLVMEDLYLFQVIPVTSRCRKGGLKQCHILLLTNKSYVLL</sequence>
<proteinExistence type="predicted"/>
<accession>A0ACB6QKV2</accession>
<dbReference type="EMBL" id="MU003519">
    <property type="protein sequence ID" value="KAF2467644.1"/>
    <property type="molecule type" value="Genomic_DNA"/>
</dbReference>
<evidence type="ECO:0000313" key="1">
    <source>
        <dbReference type="EMBL" id="KAF2467644.1"/>
    </source>
</evidence>
<comment type="caution">
    <text evidence="1">The sequence shown here is derived from an EMBL/GenBank/DDBJ whole genome shotgun (WGS) entry which is preliminary data.</text>
</comment>